<sequence>MNRRDDGIELKDNDDEEELEEKPPSAQETLQALRTLRRSENEQMFTDKAFDETSVSRLSRQEQVDSNICSSLNGITATSGSVSSVRIVLSRHNASHCSDGFGNS</sequence>
<reference evidence="2 3" key="1">
    <citation type="journal article" date="2019" name="Sci. Rep.">
        <title>Orb-weaving spider Araneus ventricosus genome elucidates the spidroin gene catalogue.</title>
        <authorList>
            <person name="Kono N."/>
            <person name="Nakamura H."/>
            <person name="Ohtoshi R."/>
            <person name="Moran D.A.P."/>
            <person name="Shinohara A."/>
            <person name="Yoshida Y."/>
            <person name="Fujiwara M."/>
            <person name="Mori M."/>
            <person name="Tomita M."/>
            <person name="Arakawa K."/>
        </authorList>
    </citation>
    <scope>NUCLEOTIDE SEQUENCE [LARGE SCALE GENOMIC DNA]</scope>
</reference>
<dbReference type="EMBL" id="BGPR01023439">
    <property type="protein sequence ID" value="GBN90612.1"/>
    <property type="molecule type" value="Genomic_DNA"/>
</dbReference>
<name>A0A4Y2SQK5_ARAVE</name>
<evidence type="ECO:0000256" key="1">
    <source>
        <dbReference type="SAM" id="MobiDB-lite"/>
    </source>
</evidence>
<dbReference type="AlphaFoldDB" id="A0A4Y2SQK5"/>
<comment type="caution">
    <text evidence="2">The sequence shown here is derived from an EMBL/GenBank/DDBJ whole genome shotgun (WGS) entry which is preliminary data.</text>
</comment>
<evidence type="ECO:0000313" key="3">
    <source>
        <dbReference type="Proteomes" id="UP000499080"/>
    </source>
</evidence>
<organism evidence="2 3">
    <name type="scientific">Araneus ventricosus</name>
    <name type="common">Orbweaver spider</name>
    <name type="synonym">Epeira ventricosa</name>
    <dbReference type="NCBI Taxonomy" id="182803"/>
    <lineage>
        <taxon>Eukaryota</taxon>
        <taxon>Metazoa</taxon>
        <taxon>Ecdysozoa</taxon>
        <taxon>Arthropoda</taxon>
        <taxon>Chelicerata</taxon>
        <taxon>Arachnida</taxon>
        <taxon>Araneae</taxon>
        <taxon>Araneomorphae</taxon>
        <taxon>Entelegynae</taxon>
        <taxon>Araneoidea</taxon>
        <taxon>Araneidae</taxon>
        <taxon>Araneus</taxon>
    </lineage>
</organism>
<gene>
    <name evidence="2" type="ORF">AVEN_49685_1</name>
</gene>
<feature type="compositionally biased region" description="Basic and acidic residues" evidence="1">
    <location>
        <begin position="1"/>
        <end position="11"/>
    </location>
</feature>
<accession>A0A4Y2SQK5</accession>
<proteinExistence type="predicted"/>
<protein>
    <submittedName>
        <fullName evidence="2">Uncharacterized protein</fullName>
    </submittedName>
</protein>
<dbReference type="Proteomes" id="UP000499080">
    <property type="component" value="Unassembled WGS sequence"/>
</dbReference>
<feature type="region of interest" description="Disordered" evidence="1">
    <location>
        <begin position="1"/>
        <end position="29"/>
    </location>
</feature>
<evidence type="ECO:0000313" key="2">
    <source>
        <dbReference type="EMBL" id="GBN90612.1"/>
    </source>
</evidence>
<keyword evidence="3" id="KW-1185">Reference proteome</keyword>